<sequence length="86" mass="9955">MKKKLTLTIDKQVTERAKRLAKSEGTSVSEMVENYLAEKTKEAGDWEPRKNSWTSKLLGSVVMEEKDQEEDYKTIKQREILKKHGA</sequence>
<accession>A0A521BU50</accession>
<name>A0A521BU50_9BACT</name>
<gene>
    <name evidence="1" type="ORF">SAMN06265219_103100</name>
</gene>
<evidence type="ECO:0000313" key="1">
    <source>
        <dbReference type="EMBL" id="SMO50724.1"/>
    </source>
</evidence>
<evidence type="ECO:0000313" key="2">
    <source>
        <dbReference type="Proteomes" id="UP000317557"/>
    </source>
</evidence>
<dbReference type="EMBL" id="FXTP01000003">
    <property type="protein sequence ID" value="SMO50724.1"/>
    <property type="molecule type" value="Genomic_DNA"/>
</dbReference>
<dbReference type="Pfam" id="PF19891">
    <property type="entry name" value="DUF6364"/>
    <property type="match status" value="1"/>
</dbReference>
<organism evidence="1 2">
    <name type="scientific">Gracilimonas mengyeensis</name>
    <dbReference type="NCBI Taxonomy" id="1302730"/>
    <lineage>
        <taxon>Bacteria</taxon>
        <taxon>Pseudomonadati</taxon>
        <taxon>Balneolota</taxon>
        <taxon>Balneolia</taxon>
        <taxon>Balneolales</taxon>
        <taxon>Balneolaceae</taxon>
        <taxon>Gracilimonas</taxon>
    </lineage>
</organism>
<dbReference type="OrthoDB" id="6198066at2"/>
<proteinExistence type="predicted"/>
<dbReference type="RefSeq" id="WP_142453526.1">
    <property type="nucleotide sequence ID" value="NZ_FXTP01000003.1"/>
</dbReference>
<evidence type="ECO:0008006" key="3">
    <source>
        <dbReference type="Google" id="ProtNLM"/>
    </source>
</evidence>
<dbReference type="InterPro" id="IPR045944">
    <property type="entry name" value="DUF6364"/>
</dbReference>
<keyword evidence="2" id="KW-1185">Reference proteome</keyword>
<dbReference type="Proteomes" id="UP000317557">
    <property type="component" value="Unassembled WGS sequence"/>
</dbReference>
<reference evidence="1 2" key="1">
    <citation type="submission" date="2017-05" db="EMBL/GenBank/DDBJ databases">
        <authorList>
            <person name="Varghese N."/>
            <person name="Submissions S."/>
        </authorList>
    </citation>
    <scope>NUCLEOTIDE SEQUENCE [LARGE SCALE GENOMIC DNA]</scope>
    <source>
        <strain evidence="1 2">DSM 21985</strain>
    </source>
</reference>
<protein>
    <recommendedName>
        <fullName evidence="3">Ribbon-helix-helix protein, copG family</fullName>
    </recommendedName>
</protein>
<dbReference type="AlphaFoldDB" id="A0A521BU50"/>